<dbReference type="InterPro" id="IPR051122">
    <property type="entry name" value="SDR_DHRS6-like"/>
</dbReference>
<dbReference type="EMBL" id="SBIW01000008">
    <property type="protein sequence ID" value="RWY49416.1"/>
    <property type="molecule type" value="Genomic_DNA"/>
</dbReference>
<evidence type="ECO:0000313" key="3">
    <source>
        <dbReference type="EMBL" id="RWY49416.1"/>
    </source>
</evidence>
<dbReference type="OrthoDB" id="9803333at2"/>
<comment type="caution">
    <text evidence="3">The sequence shown here is derived from an EMBL/GenBank/DDBJ whole genome shotgun (WGS) entry which is preliminary data.</text>
</comment>
<dbReference type="InterPro" id="IPR036291">
    <property type="entry name" value="NAD(P)-bd_dom_sf"/>
</dbReference>
<evidence type="ECO:0000256" key="2">
    <source>
        <dbReference type="ARBA" id="ARBA00023002"/>
    </source>
</evidence>
<evidence type="ECO:0000313" key="4">
    <source>
        <dbReference type="Proteomes" id="UP000286701"/>
    </source>
</evidence>
<dbReference type="SUPFAM" id="SSF51735">
    <property type="entry name" value="NAD(P)-binding Rossmann-fold domains"/>
    <property type="match status" value="1"/>
</dbReference>
<dbReference type="RefSeq" id="WP_128535488.1">
    <property type="nucleotide sequence ID" value="NZ_SBIW01000008.1"/>
</dbReference>
<sequence>MYEKRKFSDSWAIILGGSSGFGLATVEKLAEYGMNSTVVYRETAMQERSLRLKMEALAEKQNVSIELFNINALDTAARHGLIEKLTEDKHKKGAVRLLLHSIARGNLKPLMPQTGMNVDSIETISVEDIRYTTYAMSTSLLDWARELLAAGLFQKDGRIIGLTSEGAHKHWDGYGAVSIAKSSLESLSTYMAVELGRFGIKTNLIQAGITETPSLNKIPGSEKLIQVAKERNPLGRVTQTTDVANVIYLLCTDEAGWINGSVIHVDGGEHCR</sequence>
<dbReference type="Pfam" id="PF13561">
    <property type="entry name" value="adh_short_C2"/>
    <property type="match status" value="1"/>
</dbReference>
<evidence type="ECO:0000256" key="1">
    <source>
        <dbReference type="ARBA" id="ARBA00006484"/>
    </source>
</evidence>
<dbReference type="PANTHER" id="PTHR43477">
    <property type="entry name" value="DIHYDROANTICAPSIN 7-DEHYDROGENASE"/>
    <property type="match status" value="1"/>
</dbReference>
<keyword evidence="2" id="KW-0560">Oxidoreductase</keyword>
<name>A0A3S4Y819_9SPHI</name>
<protein>
    <submittedName>
        <fullName evidence="3">SDR family oxidoreductase</fullName>
    </submittedName>
</protein>
<accession>A0A3S4Y819</accession>
<dbReference type="Proteomes" id="UP000286701">
    <property type="component" value="Unassembled WGS sequence"/>
</dbReference>
<organism evidence="3 4">
    <name type="scientific">Mucilaginibacter gilvus</name>
    <dbReference type="NCBI Taxonomy" id="2305909"/>
    <lineage>
        <taxon>Bacteria</taxon>
        <taxon>Pseudomonadati</taxon>
        <taxon>Bacteroidota</taxon>
        <taxon>Sphingobacteriia</taxon>
        <taxon>Sphingobacteriales</taxon>
        <taxon>Sphingobacteriaceae</taxon>
        <taxon>Mucilaginibacter</taxon>
    </lineage>
</organism>
<dbReference type="PANTHER" id="PTHR43477:SF1">
    <property type="entry name" value="DIHYDROANTICAPSIN 7-DEHYDROGENASE"/>
    <property type="match status" value="1"/>
</dbReference>
<comment type="similarity">
    <text evidence="1">Belongs to the short-chain dehydrogenases/reductases (SDR) family.</text>
</comment>
<dbReference type="Gene3D" id="3.40.50.720">
    <property type="entry name" value="NAD(P)-binding Rossmann-like Domain"/>
    <property type="match status" value="2"/>
</dbReference>
<dbReference type="AlphaFoldDB" id="A0A3S4Y819"/>
<dbReference type="InterPro" id="IPR002347">
    <property type="entry name" value="SDR_fam"/>
</dbReference>
<gene>
    <name evidence="3" type="ORF">EPL05_18600</name>
</gene>
<dbReference type="GO" id="GO:0016491">
    <property type="term" value="F:oxidoreductase activity"/>
    <property type="evidence" value="ECO:0007669"/>
    <property type="project" value="UniProtKB-KW"/>
</dbReference>
<proteinExistence type="inferred from homology"/>
<reference evidence="3 4" key="1">
    <citation type="submission" date="2019-01" db="EMBL/GenBank/DDBJ databases">
        <title>Mucilaginibacter antarcticum sp. nov., isolated from antarctic soil.</title>
        <authorList>
            <person name="Yan Y.-Q."/>
            <person name="Du Z.-J."/>
        </authorList>
    </citation>
    <scope>NUCLEOTIDE SEQUENCE [LARGE SCALE GENOMIC DNA]</scope>
    <source>
        <strain evidence="3 4">F01003</strain>
    </source>
</reference>
<dbReference type="PRINTS" id="PR00081">
    <property type="entry name" value="GDHRDH"/>
</dbReference>
<keyword evidence="4" id="KW-1185">Reference proteome</keyword>